<reference evidence="14 15" key="1">
    <citation type="submission" date="2022-11" db="EMBL/GenBank/DDBJ databases">
        <title>Genome sequencing of Acetobacter type strain.</title>
        <authorList>
            <person name="Heo J."/>
            <person name="Lee D."/>
            <person name="Han B.-H."/>
            <person name="Hong S.-B."/>
            <person name="Kwon S.-W."/>
        </authorList>
    </citation>
    <scope>NUCLEOTIDE SEQUENCE [LARGE SCALE GENOMIC DNA]</scope>
    <source>
        <strain evidence="14 15">KACC 21253</strain>
    </source>
</reference>
<evidence type="ECO:0000256" key="4">
    <source>
        <dbReference type="ARBA" id="ARBA00016436"/>
    </source>
</evidence>
<evidence type="ECO:0000256" key="6">
    <source>
        <dbReference type="ARBA" id="ARBA00022556"/>
    </source>
</evidence>
<dbReference type="PANTHER" id="PTHR42724">
    <property type="entry name" value="TETRAACYLDISACCHARIDE 4'-KINASE"/>
    <property type="match status" value="1"/>
</dbReference>
<comment type="pathway">
    <text evidence="2 13">Glycolipid biosynthesis; lipid IV(A) biosynthesis; lipid IV(A) from (3R)-3-hydroxytetradecanoyl-[acyl-carrier-protein] and UDP-N-acetyl-alpha-D-glucosamine: step 6/6.</text>
</comment>
<dbReference type="NCBIfam" id="TIGR00682">
    <property type="entry name" value="lpxK"/>
    <property type="match status" value="1"/>
</dbReference>
<keyword evidence="8 13" id="KW-0547">Nucleotide-binding</keyword>
<dbReference type="GO" id="GO:0009029">
    <property type="term" value="F:lipid-A 4'-kinase activity"/>
    <property type="evidence" value="ECO:0007669"/>
    <property type="project" value="UniProtKB-EC"/>
</dbReference>
<dbReference type="InterPro" id="IPR027417">
    <property type="entry name" value="P-loop_NTPase"/>
</dbReference>
<evidence type="ECO:0000256" key="12">
    <source>
        <dbReference type="ARBA" id="ARBA00029757"/>
    </source>
</evidence>
<evidence type="ECO:0000256" key="11">
    <source>
        <dbReference type="ARBA" id="ARBA00023098"/>
    </source>
</evidence>
<accession>A0ABT3QFV4</accession>
<evidence type="ECO:0000256" key="9">
    <source>
        <dbReference type="ARBA" id="ARBA00022777"/>
    </source>
</evidence>
<keyword evidence="9 13" id="KW-0418">Kinase</keyword>
<dbReference type="EC" id="2.7.1.130" evidence="3 13"/>
<protein>
    <recommendedName>
        <fullName evidence="4 13">Tetraacyldisaccharide 4'-kinase</fullName>
        <ecNumber evidence="3 13">2.7.1.130</ecNumber>
    </recommendedName>
    <alternativeName>
        <fullName evidence="12 13">Lipid A 4'-kinase</fullName>
    </alternativeName>
</protein>
<keyword evidence="5 13" id="KW-0444">Lipid biosynthesis</keyword>
<evidence type="ECO:0000313" key="15">
    <source>
        <dbReference type="Proteomes" id="UP001301152"/>
    </source>
</evidence>
<keyword evidence="11 13" id="KW-0443">Lipid metabolism</keyword>
<keyword evidence="7 13" id="KW-0808">Transferase</keyword>
<evidence type="ECO:0000256" key="13">
    <source>
        <dbReference type="HAMAP-Rule" id="MF_00409"/>
    </source>
</evidence>
<proteinExistence type="inferred from homology"/>
<comment type="caution">
    <text evidence="14">The sequence shown here is derived from an EMBL/GenBank/DDBJ whole genome shotgun (WGS) entry which is preliminary data.</text>
</comment>
<comment type="function">
    <text evidence="1 13">Transfers the gamma-phosphate of ATP to the 4'-position of a tetraacyldisaccharide 1-phosphate intermediate (termed DS-1-P) to form tetraacyldisaccharide 1,4'-bis-phosphate (lipid IVA).</text>
</comment>
<evidence type="ECO:0000256" key="3">
    <source>
        <dbReference type="ARBA" id="ARBA00012071"/>
    </source>
</evidence>
<comment type="catalytic activity">
    <reaction evidence="13">
        <text>a lipid A disaccharide + ATP = a lipid IVA + ADP + H(+)</text>
        <dbReference type="Rhea" id="RHEA:67840"/>
        <dbReference type="ChEBI" id="CHEBI:15378"/>
        <dbReference type="ChEBI" id="CHEBI:30616"/>
        <dbReference type="ChEBI" id="CHEBI:176343"/>
        <dbReference type="ChEBI" id="CHEBI:176425"/>
        <dbReference type="ChEBI" id="CHEBI:456216"/>
        <dbReference type="EC" id="2.7.1.130"/>
    </reaction>
</comment>
<evidence type="ECO:0000256" key="5">
    <source>
        <dbReference type="ARBA" id="ARBA00022516"/>
    </source>
</evidence>
<evidence type="ECO:0000256" key="8">
    <source>
        <dbReference type="ARBA" id="ARBA00022741"/>
    </source>
</evidence>
<feature type="binding site" evidence="13">
    <location>
        <begin position="53"/>
        <end position="60"/>
    </location>
    <ligand>
        <name>ATP</name>
        <dbReference type="ChEBI" id="CHEBI:30616"/>
    </ligand>
</feature>
<dbReference type="EMBL" id="JAPIUZ010000004">
    <property type="protein sequence ID" value="MCX2564165.1"/>
    <property type="molecule type" value="Genomic_DNA"/>
</dbReference>
<dbReference type="RefSeq" id="WP_173559888.1">
    <property type="nucleotide sequence ID" value="NZ_JAPIUZ010000004.1"/>
</dbReference>
<evidence type="ECO:0000256" key="2">
    <source>
        <dbReference type="ARBA" id="ARBA00004870"/>
    </source>
</evidence>
<gene>
    <name evidence="13 14" type="primary">lpxK</name>
    <name evidence="14" type="ORF">OQ497_09355</name>
</gene>
<dbReference type="Pfam" id="PF02606">
    <property type="entry name" value="LpxK"/>
    <property type="match status" value="1"/>
</dbReference>
<organism evidence="14 15">
    <name type="scientific">Acetobacter thailandicus</name>
    <dbReference type="NCBI Taxonomy" id="1502842"/>
    <lineage>
        <taxon>Bacteria</taxon>
        <taxon>Pseudomonadati</taxon>
        <taxon>Pseudomonadota</taxon>
        <taxon>Alphaproteobacteria</taxon>
        <taxon>Acetobacterales</taxon>
        <taxon>Acetobacteraceae</taxon>
        <taxon>Acetobacter</taxon>
    </lineage>
</organism>
<dbReference type="PANTHER" id="PTHR42724:SF1">
    <property type="entry name" value="TETRAACYLDISACCHARIDE 4'-KINASE, MITOCHONDRIAL-RELATED"/>
    <property type="match status" value="1"/>
</dbReference>
<dbReference type="SUPFAM" id="SSF52540">
    <property type="entry name" value="P-loop containing nucleoside triphosphate hydrolases"/>
    <property type="match status" value="1"/>
</dbReference>
<dbReference type="InterPro" id="IPR003758">
    <property type="entry name" value="LpxK"/>
</dbReference>
<keyword evidence="15" id="KW-1185">Reference proteome</keyword>
<name>A0ABT3QFV4_9PROT</name>
<keyword evidence="10 13" id="KW-0067">ATP-binding</keyword>
<evidence type="ECO:0000313" key="14">
    <source>
        <dbReference type="EMBL" id="MCX2564165.1"/>
    </source>
</evidence>
<evidence type="ECO:0000256" key="1">
    <source>
        <dbReference type="ARBA" id="ARBA00002274"/>
    </source>
</evidence>
<evidence type="ECO:0000256" key="7">
    <source>
        <dbReference type="ARBA" id="ARBA00022679"/>
    </source>
</evidence>
<dbReference type="HAMAP" id="MF_00409">
    <property type="entry name" value="LpxK"/>
    <property type="match status" value="1"/>
</dbReference>
<keyword evidence="6 13" id="KW-0441">Lipid A biosynthesis</keyword>
<sequence>MRQSPLFWQKQQTGWQSLLLSPLAWGVKLIAAGKERQRSFKAPVPVLCCGNITTGGTGKTTVVIDLAVRLKNKNITPHILLRGYGGKLKGPVQVDLTRHTAEDVGDEALLLAAVSPTWIGGNRALSARAAVARGAQCLIMDDGFQNFTLHKDFSLLIIDGAAGLGNGQVLPAGPLRESPQRALSRASAIMIIGEDKTGFLSRYAGSFPPEKIIQAGLQTCFADSIALRDKNCIAFAGIGRPGKFFDSLAKAGITLVKTISFADHHFYKTAELECLQALAGEHQAQLVTTPKDYARLPEFFRSVVSVTDVELVWQDDAVPEKILHTLMPETGL</sequence>
<dbReference type="Proteomes" id="UP001301152">
    <property type="component" value="Unassembled WGS sequence"/>
</dbReference>
<comment type="similarity">
    <text evidence="13">Belongs to the LpxK family.</text>
</comment>
<evidence type="ECO:0000256" key="10">
    <source>
        <dbReference type="ARBA" id="ARBA00022840"/>
    </source>
</evidence>